<reference evidence="5 6" key="1">
    <citation type="journal article" date="2013" name="Environ. Microbiol.">
        <title>Genome analysis of Chitinivibrio alkaliphilus gen. nov., sp. nov., a novel extremely haloalkaliphilic anaerobic chitinolytic bacterium from the candidate phylum Termite Group 3.</title>
        <authorList>
            <person name="Sorokin D.Y."/>
            <person name="Gumerov V.M."/>
            <person name="Rakitin A.L."/>
            <person name="Beletsky A.V."/>
            <person name="Damste J.S."/>
            <person name="Muyzer G."/>
            <person name="Mardanov A.V."/>
            <person name="Ravin N.V."/>
        </authorList>
    </citation>
    <scope>NUCLEOTIDE SEQUENCE [LARGE SCALE GENOMIC DNA]</scope>
    <source>
        <strain evidence="5 6">ACht1</strain>
    </source>
</reference>
<feature type="chain" id="PRO_5004682211" evidence="4">
    <location>
        <begin position="22"/>
        <end position="319"/>
    </location>
</feature>
<proteinExistence type="inferred from homology"/>
<feature type="signal peptide" evidence="4">
    <location>
        <begin position="1"/>
        <end position="21"/>
    </location>
</feature>
<evidence type="ECO:0000313" key="6">
    <source>
        <dbReference type="Proteomes" id="UP000017148"/>
    </source>
</evidence>
<keyword evidence="3 4" id="KW-0732">Signal</keyword>
<dbReference type="PANTHER" id="PTHR30024">
    <property type="entry name" value="ALIPHATIC SULFONATES-BINDING PROTEIN-RELATED"/>
    <property type="match status" value="1"/>
</dbReference>
<name>U7D5P8_9BACT</name>
<dbReference type="STRING" id="1313304.CALK_2282"/>
<organism evidence="5 6">
    <name type="scientific">Chitinivibrio alkaliphilus ACht1</name>
    <dbReference type="NCBI Taxonomy" id="1313304"/>
    <lineage>
        <taxon>Bacteria</taxon>
        <taxon>Pseudomonadati</taxon>
        <taxon>Fibrobacterota</taxon>
        <taxon>Chitinivibrionia</taxon>
        <taxon>Chitinivibrionales</taxon>
        <taxon>Chitinivibrionaceae</taxon>
        <taxon>Chitinivibrio</taxon>
    </lineage>
</organism>
<evidence type="ECO:0000256" key="2">
    <source>
        <dbReference type="ARBA" id="ARBA00010742"/>
    </source>
</evidence>
<evidence type="ECO:0000256" key="3">
    <source>
        <dbReference type="ARBA" id="ARBA00022729"/>
    </source>
</evidence>
<protein>
    <submittedName>
        <fullName evidence="5">ABC-type transport system, substrate-binding subunit</fullName>
    </submittedName>
</protein>
<dbReference type="PANTHER" id="PTHR30024:SF47">
    <property type="entry name" value="TAURINE-BINDING PERIPLASMIC PROTEIN"/>
    <property type="match status" value="1"/>
</dbReference>
<comment type="caution">
    <text evidence="5">The sequence shown here is derived from an EMBL/GenBank/DDBJ whole genome shotgun (WGS) entry which is preliminary data.</text>
</comment>
<sequence>MSTAMKILPVCLLVVLLAAFRATSRKNAGEAIIRVGHTGSAVTASLYVAQENDSILLVPFSGEDDVGYALMAGEIDAALMSPEKAALLLEAPAGRSMHVRGIYEYPFGATLAISSSLDIRLGDLPGTRLAVSSPVAEELHIFAEELHRYDIDIADIRFVVLPYETMVPALSSGTVDGALIRGSSMGPLAREGHQILFQKWDFEPGDDCCNITAQVEQVLLLAESAPFAPEFLPHHLSQGEALSPEKLRRVLAQQFPLLGDVDLPLAEFSPGESHALEQYIRHQGHGQRVEGVRFDDEFTGQARLTGHTATQRNTRGIHE</sequence>
<dbReference type="Gene3D" id="3.40.190.10">
    <property type="entry name" value="Periplasmic binding protein-like II"/>
    <property type="match status" value="2"/>
</dbReference>
<dbReference type="RefSeq" id="WP_022637647.1">
    <property type="nucleotide sequence ID" value="NZ_ASJR01000028.1"/>
</dbReference>
<accession>U7D5P8</accession>
<dbReference type="GO" id="GO:0042597">
    <property type="term" value="C:periplasmic space"/>
    <property type="evidence" value="ECO:0007669"/>
    <property type="project" value="UniProtKB-SubCell"/>
</dbReference>
<keyword evidence="6" id="KW-1185">Reference proteome</keyword>
<dbReference type="Proteomes" id="UP000017148">
    <property type="component" value="Unassembled WGS sequence"/>
</dbReference>
<gene>
    <name evidence="5" type="ORF">CALK_2282</name>
</gene>
<comment type="subcellular location">
    <subcellularLocation>
        <location evidence="1">Periplasm</location>
    </subcellularLocation>
</comment>
<dbReference type="OrthoDB" id="7808807at2"/>
<evidence type="ECO:0000256" key="1">
    <source>
        <dbReference type="ARBA" id="ARBA00004418"/>
    </source>
</evidence>
<dbReference type="SUPFAM" id="SSF53850">
    <property type="entry name" value="Periplasmic binding protein-like II"/>
    <property type="match status" value="1"/>
</dbReference>
<comment type="similarity">
    <text evidence="2">Belongs to the bacterial solute-binding protein SsuA/TauA family.</text>
</comment>
<evidence type="ECO:0000313" key="5">
    <source>
        <dbReference type="EMBL" id="ERP30871.1"/>
    </source>
</evidence>
<evidence type="ECO:0000256" key="4">
    <source>
        <dbReference type="SAM" id="SignalP"/>
    </source>
</evidence>
<dbReference type="AlphaFoldDB" id="U7D5P8"/>
<dbReference type="EMBL" id="ASJR01000028">
    <property type="protein sequence ID" value="ERP30871.1"/>
    <property type="molecule type" value="Genomic_DNA"/>
</dbReference>